<evidence type="ECO:0000313" key="1">
    <source>
        <dbReference type="EMBL" id="KTB39794.1"/>
    </source>
</evidence>
<gene>
    <name evidence="1" type="ORF">WG66_7631</name>
</gene>
<protein>
    <submittedName>
        <fullName evidence="1">Uncharacterized protein</fullName>
    </submittedName>
</protein>
<comment type="caution">
    <text evidence="1">The sequence shown here is derived from an EMBL/GenBank/DDBJ whole genome shotgun (WGS) entry which is preliminary data.</text>
</comment>
<dbReference type="EMBL" id="LATX01001630">
    <property type="protein sequence ID" value="KTB39794.1"/>
    <property type="molecule type" value="Genomic_DNA"/>
</dbReference>
<dbReference type="Proteomes" id="UP000054988">
    <property type="component" value="Unassembled WGS sequence"/>
</dbReference>
<accession>A0A0W0FU68</accession>
<reference evidence="1 2" key="1">
    <citation type="submission" date="2015-12" db="EMBL/GenBank/DDBJ databases">
        <title>Draft genome sequence of Moniliophthora roreri, the causal agent of frosty pod rot of cacao.</title>
        <authorList>
            <person name="Aime M.C."/>
            <person name="Diaz-Valderrama J.R."/>
            <person name="Kijpornyongpan T."/>
            <person name="Phillips-Mora W."/>
        </authorList>
    </citation>
    <scope>NUCLEOTIDE SEQUENCE [LARGE SCALE GENOMIC DNA]</scope>
    <source>
        <strain evidence="1 2">MCA 2952</strain>
    </source>
</reference>
<name>A0A0W0FU68_MONRR</name>
<proteinExistence type="predicted"/>
<evidence type="ECO:0000313" key="2">
    <source>
        <dbReference type="Proteomes" id="UP000054988"/>
    </source>
</evidence>
<organism evidence="1 2">
    <name type="scientific">Moniliophthora roreri</name>
    <name type="common">Frosty pod rot fungus</name>
    <name type="synonym">Monilia roreri</name>
    <dbReference type="NCBI Taxonomy" id="221103"/>
    <lineage>
        <taxon>Eukaryota</taxon>
        <taxon>Fungi</taxon>
        <taxon>Dikarya</taxon>
        <taxon>Basidiomycota</taxon>
        <taxon>Agaricomycotina</taxon>
        <taxon>Agaricomycetes</taxon>
        <taxon>Agaricomycetidae</taxon>
        <taxon>Agaricales</taxon>
        <taxon>Marasmiineae</taxon>
        <taxon>Marasmiaceae</taxon>
        <taxon>Moniliophthora</taxon>
    </lineage>
</organism>
<sequence length="13" mass="1384">MPEGCTMPTTTSK</sequence>